<evidence type="ECO:0000313" key="11">
    <source>
        <dbReference type="Proteomes" id="UP000320496"/>
    </source>
</evidence>
<evidence type="ECO:0000259" key="8">
    <source>
        <dbReference type="Pfam" id="PF00361"/>
    </source>
</evidence>
<protein>
    <submittedName>
        <fullName evidence="10">NADH-quinone oxidoreductase subunit L</fullName>
        <ecNumber evidence="10">1.6.5.11</ecNumber>
    </submittedName>
</protein>
<dbReference type="Pfam" id="PF00662">
    <property type="entry name" value="Proton_antipo_N"/>
    <property type="match status" value="1"/>
</dbReference>
<feature type="transmembrane region" description="Helical" evidence="7">
    <location>
        <begin position="805"/>
        <end position="824"/>
    </location>
</feature>
<feature type="transmembrane region" description="Helical" evidence="7">
    <location>
        <begin position="524"/>
        <end position="549"/>
    </location>
</feature>
<dbReference type="InterPro" id="IPR001516">
    <property type="entry name" value="Proton_antipo_N"/>
</dbReference>
<feature type="transmembrane region" description="Helical" evidence="7">
    <location>
        <begin position="454"/>
        <end position="476"/>
    </location>
</feature>
<dbReference type="OrthoDB" id="9807568at2"/>
<dbReference type="GO" id="GO:0003954">
    <property type="term" value="F:NADH dehydrogenase activity"/>
    <property type="evidence" value="ECO:0007669"/>
    <property type="project" value="TreeGrafter"/>
</dbReference>
<keyword evidence="10" id="KW-0560">Oxidoreductase</keyword>
<feature type="transmembrane region" description="Helical" evidence="7">
    <location>
        <begin position="426"/>
        <end position="447"/>
    </location>
</feature>
<feature type="transmembrane region" description="Helical" evidence="7">
    <location>
        <begin position="569"/>
        <end position="591"/>
    </location>
</feature>
<dbReference type="Proteomes" id="UP000320496">
    <property type="component" value="Chromosome"/>
</dbReference>
<dbReference type="Pfam" id="PF00361">
    <property type="entry name" value="Proton_antipo_M"/>
    <property type="match status" value="2"/>
</dbReference>
<organism evidence="10 11">
    <name type="scientific">Maioricimonas rarisocia</name>
    <dbReference type="NCBI Taxonomy" id="2528026"/>
    <lineage>
        <taxon>Bacteria</taxon>
        <taxon>Pseudomonadati</taxon>
        <taxon>Planctomycetota</taxon>
        <taxon>Planctomycetia</taxon>
        <taxon>Planctomycetales</taxon>
        <taxon>Planctomycetaceae</taxon>
        <taxon>Maioricimonas</taxon>
    </lineage>
</organism>
<accession>A0A517Z5Z1</accession>
<dbReference type="EC" id="1.6.5.11" evidence="10"/>
<evidence type="ECO:0000256" key="2">
    <source>
        <dbReference type="ARBA" id="ARBA00022692"/>
    </source>
</evidence>
<feature type="transmembrane region" description="Helical" evidence="7">
    <location>
        <begin position="612"/>
        <end position="631"/>
    </location>
</feature>
<evidence type="ECO:0000256" key="1">
    <source>
        <dbReference type="ARBA" id="ARBA00004127"/>
    </source>
</evidence>
<dbReference type="AlphaFoldDB" id="A0A517Z5Z1"/>
<dbReference type="InterPro" id="IPR003945">
    <property type="entry name" value="NU5C-like"/>
</dbReference>
<feature type="transmembrane region" description="Helical" evidence="7">
    <location>
        <begin position="358"/>
        <end position="377"/>
    </location>
</feature>
<dbReference type="Gene3D" id="1.20.5.2700">
    <property type="match status" value="2"/>
</dbReference>
<dbReference type="GO" id="GO:0015990">
    <property type="term" value="P:electron transport coupled proton transport"/>
    <property type="evidence" value="ECO:0007669"/>
    <property type="project" value="TreeGrafter"/>
</dbReference>
<dbReference type="PRINTS" id="PR01434">
    <property type="entry name" value="NADHDHGNASE5"/>
</dbReference>
<dbReference type="GO" id="GO:0042773">
    <property type="term" value="P:ATP synthesis coupled electron transport"/>
    <property type="evidence" value="ECO:0007669"/>
    <property type="project" value="InterPro"/>
</dbReference>
<sequence>MSPEEYLTVGTSLKWLLGIAWLLPLLGFAIEIFGGYWGTRHSKTAAWLAVGCIGAGFICSSAALITWGDATDWGALSVAETEHEPGEHLGDEDHAHEDHVHEDGEEEGHHDGDEGHSHDDDHDHAAAGHGHEEGHGDHHANDPFAYAFSGTYYRLATFGRLSIAIDYYIDGLTLVMFTMVTLIATCIHIFAVGYMSDELTEDYEDHFVHLPGGKHFHRPGRFYRFFAFLSLFSFSMLGLVLAGNIFQVFVFWELVGVCSYLLIGFYVERHSASTAANKAFIMNRVGDFGFLIGLMILWTWFGTFQFADVTPGSDGHPGLFQMVRDGDGQLSVTDDGSAVLLHNGHGGYMATEEGQPVGIPYFLLVAAGLGIFAGCVGKSAQFPLQTWLPDAMEGPTPVSALVHSATMVAAGVYLVGRFYPMFTPEVLLTIAYIGCITLFLGATIAIVATDIKRVLAYSTISQLGYMMLALGVGGWLAGLFHLVTHAFFKSLMFLCSGSVIHGCHHEQEMTKMGGLRKKMPITAYTMLVGVIAICGLAIPGTTFAFSGFFSKDAVVASGLTFMALNPAHFLLFLVPLVTAGITAFYMFRLWFMTFTGPPRDEHVYEHAHESPWIMTAPLIVLSVFAAGVAWGGGEAGPLASLILSSEPAHVGPGLPEAGLIGTNLPGHGDIHQYHHTAGTAALIAAFAGVIISFLFYCARSVDPENVRRQFSGLHGFLVEKWQFDRLYDAAFVHPVHVVASWCQAFDRKVLDGILHGASHVTVAVSKWDRLFDEAVVDRLVNIVGGVTFGAGSALRHVQTGRLRQYVMFIALGVVSLFILVFAFFPR</sequence>
<evidence type="ECO:0000259" key="9">
    <source>
        <dbReference type="Pfam" id="PF00662"/>
    </source>
</evidence>
<dbReference type="PANTHER" id="PTHR42829:SF2">
    <property type="entry name" value="NADH-UBIQUINONE OXIDOREDUCTASE CHAIN 5"/>
    <property type="match status" value="1"/>
</dbReference>
<dbReference type="KEGG" id="mri:Mal4_22160"/>
<reference evidence="10 11" key="1">
    <citation type="submission" date="2019-02" db="EMBL/GenBank/DDBJ databases">
        <title>Deep-cultivation of Planctomycetes and their phenomic and genomic characterization uncovers novel biology.</title>
        <authorList>
            <person name="Wiegand S."/>
            <person name="Jogler M."/>
            <person name="Boedeker C."/>
            <person name="Pinto D."/>
            <person name="Vollmers J."/>
            <person name="Rivas-Marin E."/>
            <person name="Kohn T."/>
            <person name="Peeters S.H."/>
            <person name="Heuer A."/>
            <person name="Rast P."/>
            <person name="Oberbeckmann S."/>
            <person name="Bunk B."/>
            <person name="Jeske O."/>
            <person name="Meyerdierks A."/>
            <person name="Storesund J.E."/>
            <person name="Kallscheuer N."/>
            <person name="Luecker S."/>
            <person name="Lage O.M."/>
            <person name="Pohl T."/>
            <person name="Merkel B.J."/>
            <person name="Hornburger P."/>
            <person name="Mueller R.-W."/>
            <person name="Bruemmer F."/>
            <person name="Labrenz M."/>
            <person name="Spormann A.M."/>
            <person name="Op den Camp H."/>
            <person name="Overmann J."/>
            <person name="Amann R."/>
            <person name="Jetten M.S.M."/>
            <person name="Mascher T."/>
            <person name="Medema M.H."/>
            <person name="Devos D.P."/>
            <person name="Kaster A.-K."/>
            <person name="Ovreas L."/>
            <person name="Rohde M."/>
            <person name="Galperin M.Y."/>
            <person name="Jogler C."/>
        </authorList>
    </citation>
    <scope>NUCLEOTIDE SEQUENCE [LARGE SCALE GENOMIC DNA]</scope>
    <source>
        <strain evidence="10 11">Mal4</strain>
    </source>
</reference>
<proteinExistence type="predicted"/>
<dbReference type="NCBIfam" id="NF005141">
    <property type="entry name" value="PRK06590.1"/>
    <property type="match status" value="1"/>
</dbReference>
<dbReference type="RefSeq" id="WP_145369180.1">
    <property type="nucleotide sequence ID" value="NZ_CP036275.1"/>
</dbReference>
<feature type="transmembrane region" description="Helical" evidence="7">
    <location>
        <begin position="222"/>
        <end position="243"/>
    </location>
</feature>
<dbReference type="GO" id="GO:0012505">
    <property type="term" value="C:endomembrane system"/>
    <property type="evidence" value="ECO:0007669"/>
    <property type="project" value="UniProtKB-SubCell"/>
</dbReference>
<comment type="subcellular location">
    <subcellularLocation>
        <location evidence="1">Endomembrane system</location>
        <topology evidence="1">Multi-pass membrane protein</topology>
    </subcellularLocation>
    <subcellularLocation>
        <location evidence="5">Membrane</location>
        <topology evidence="5">Multi-pass membrane protein</topology>
    </subcellularLocation>
</comment>
<keyword evidence="4 7" id="KW-0472">Membrane</keyword>
<dbReference type="InterPro" id="IPR018393">
    <property type="entry name" value="NADHpl_OxRdtase_5_subgr"/>
</dbReference>
<evidence type="ECO:0000256" key="5">
    <source>
        <dbReference type="RuleBase" id="RU000320"/>
    </source>
</evidence>
<dbReference type="InterPro" id="IPR001750">
    <property type="entry name" value="ND/Mrp_TM"/>
</dbReference>
<dbReference type="GO" id="GO:0008137">
    <property type="term" value="F:NADH dehydrogenase (ubiquinone) activity"/>
    <property type="evidence" value="ECO:0007669"/>
    <property type="project" value="InterPro"/>
</dbReference>
<dbReference type="PANTHER" id="PTHR42829">
    <property type="entry name" value="NADH-UBIQUINONE OXIDOREDUCTASE CHAIN 5"/>
    <property type="match status" value="1"/>
</dbReference>
<feature type="domain" description="NADH:quinone oxidoreductase/Mrp antiporter transmembrane" evidence="8">
    <location>
        <begin position="242"/>
        <end position="309"/>
    </location>
</feature>
<feature type="transmembrane region" description="Helical" evidence="7">
    <location>
        <begin position="167"/>
        <end position="191"/>
    </location>
</feature>
<gene>
    <name evidence="10" type="primary">nuoL_2</name>
    <name evidence="10" type="ORF">Mal4_22160</name>
</gene>
<keyword evidence="3 7" id="KW-1133">Transmembrane helix</keyword>
<name>A0A517Z5Z1_9PLAN</name>
<feature type="transmembrane region" description="Helical" evidence="7">
    <location>
        <begin position="45"/>
        <end position="67"/>
    </location>
</feature>
<feature type="region of interest" description="Disordered" evidence="6">
    <location>
        <begin position="82"/>
        <end position="136"/>
    </location>
</feature>
<keyword evidence="2 5" id="KW-0812">Transmembrane</keyword>
<evidence type="ECO:0000256" key="3">
    <source>
        <dbReference type="ARBA" id="ARBA00022989"/>
    </source>
</evidence>
<feature type="transmembrane region" description="Helical" evidence="7">
    <location>
        <begin position="288"/>
        <end position="307"/>
    </location>
</feature>
<dbReference type="EMBL" id="CP036275">
    <property type="protein sequence ID" value="QDU37897.1"/>
    <property type="molecule type" value="Genomic_DNA"/>
</dbReference>
<evidence type="ECO:0000256" key="4">
    <source>
        <dbReference type="ARBA" id="ARBA00023136"/>
    </source>
</evidence>
<feature type="domain" description="NADH:quinone oxidoreductase/Mrp antiporter transmembrane" evidence="8">
    <location>
        <begin position="363"/>
        <end position="564"/>
    </location>
</feature>
<evidence type="ECO:0000256" key="6">
    <source>
        <dbReference type="SAM" id="MobiDB-lite"/>
    </source>
</evidence>
<feature type="transmembrane region" description="Helical" evidence="7">
    <location>
        <begin position="249"/>
        <end position="267"/>
    </location>
</feature>
<feature type="transmembrane region" description="Helical" evidence="7">
    <location>
        <begin position="12"/>
        <end position="33"/>
    </location>
</feature>
<evidence type="ECO:0000313" key="10">
    <source>
        <dbReference type="EMBL" id="QDU37897.1"/>
    </source>
</evidence>
<evidence type="ECO:0000256" key="7">
    <source>
        <dbReference type="SAM" id="Phobius"/>
    </source>
</evidence>
<feature type="domain" description="NADH-Ubiquinone oxidoreductase (complex I) chain 5 N-terminal" evidence="9">
    <location>
        <begin position="157"/>
        <end position="198"/>
    </location>
</feature>
<dbReference type="GO" id="GO:0016020">
    <property type="term" value="C:membrane"/>
    <property type="evidence" value="ECO:0007669"/>
    <property type="project" value="UniProtKB-SubCell"/>
</dbReference>
<feature type="transmembrane region" description="Helical" evidence="7">
    <location>
        <begin position="677"/>
        <end position="698"/>
    </location>
</feature>
<dbReference type="NCBIfam" id="TIGR01974">
    <property type="entry name" value="NDH_I_L"/>
    <property type="match status" value="1"/>
</dbReference>
<keyword evidence="11" id="KW-1185">Reference proteome</keyword>